<keyword evidence="3" id="KW-0862">Zinc</keyword>
<dbReference type="EMBL" id="JBHRSJ010000001">
    <property type="protein sequence ID" value="MFC2970908.1"/>
    <property type="molecule type" value="Genomic_DNA"/>
</dbReference>
<dbReference type="PROSITE" id="PS01102">
    <property type="entry name" value="ZF_DKSA_1"/>
    <property type="match status" value="1"/>
</dbReference>
<accession>A0ABV7APE3</accession>
<dbReference type="NCBIfam" id="TIGR02419">
    <property type="entry name" value="C4_traR_proteo"/>
    <property type="match status" value="1"/>
</dbReference>
<keyword evidence="7" id="KW-1185">Reference proteome</keyword>
<dbReference type="PANTHER" id="PTHR38777">
    <property type="entry name" value="FELS-2 PROPHAGE PROTEIN"/>
    <property type="match status" value="1"/>
</dbReference>
<dbReference type="InterPro" id="IPR020458">
    <property type="entry name" value="Znf_DskA_TraR_CS"/>
</dbReference>
<evidence type="ECO:0000256" key="4">
    <source>
        <dbReference type="PROSITE-ProRule" id="PRU00510"/>
    </source>
</evidence>
<evidence type="ECO:0000313" key="7">
    <source>
        <dbReference type="Proteomes" id="UP001595457"/>
    </source>
</evidence>
<dbReference type="SUPFAM" id="SSF57716">
    <property type="entry name" value="Glucocorticoid receptor-like (DNA-binding domain)"/>
    <property type="match status" value="1"/>
</dbReference>
<feature type="zinc finger region" description="dksA C4-type" evidence="4">
    <location>
        <begin position="35"/>
        <end position="59"/>
    </location>
</feature>
<dbReference type="PROSITE" id="PS51128">
    <property type="entry name" value="ZF_DKSA_2"/>
    <property type="match status" value="1"/>
</dbReference>
<evidence type="ECO:0000259" key="5">
    <source>
        <dbReference type="Pfam" id="PF01258"/>
    </source>
</evidence>
<keyword evidence="1" id="KW-0479">Metal-binding</keyword>
<dbReference type="InterPro" id="IPR012783">
    <property type="entry name" value="Znf_C4_TraR"/>
</dbReference>
<reference evidence="7" key="1">
    <citation type="journal article" date="2019" name="Int. J. Syst. Evol. Microbiol.">
        <title>The Global Catalogue of Microorganisms (GCM) 10K type strain sequencing project: providing services to taxonomists for standard genome sequencing and annotation.</title>
        <authorList>
            <consortium name="The Broad Institute Genomics Platform"/>
            <consortium name="The Broad Institute Genome Sequencing Center for Infectious Disease"/>
            <person name="Wu L."/>
            <person name="Ma J."/>
        </authorList>
    </citation>
    <scope>NUCLEOTIDE SEQUENCE [LARGE SCALE GENOMIC DNA]</scope>
    <source>
        <strain evidence="7">KCTC 62195</strain>
    </source>
</reference>
<dbReference type="InterPro" id="IPR020460">
    <property type="entry name" value="Znf_C4-type_bac"/>
</dbReference>
<dbReference type="Proteomes" id="UP001595457">
    <property type="component" value="Unassembled WGS sequence"/>
</dbReference>
<sequence length="67" mass="7583">MDERYIELAEQVQAAQLQRAIDSRVRYQGVSALECDDCGDKIPEARRQAVPGCRLCVDCQSLAEVRR</sequence>
<gene>
    <name evidence="6" type="ORF">ACFOJE_01590</name>
</gene>
<dbReference type="PANTHER" id="PTHR38777:SF1">
    <property type="entry name" value="DNAK SUPPRESSOR PROTEIN"/>
    <property type="match status" value="1"/>
</dbReference>
<keyword evidence="2" id="KW-0863">Zinc-finger</keyword>
<feature type="domain" description="Zinc finger DksA/TraR C4-type" evidence="5">
    <location>
        <begin position="35"/>
        <end position="64"/>
    </location>
</feature>
<evidence type="ECO:0000256" key="2">
    <source>
        <dbReference type="ARBA" id="ARBA00022771"/>
    </source>
</evidence>
<comment type="caution">
    <text evidence="6">The sequence shown here is derived from an EMBL/GenBank/DDBJ whole genome shotgun (WGS) entry which is preliminary data.</text>
</comment>
<proteinExistence type="predicted"/>
<protein>
    <submittedName>
        <fullName evidence="6">TraR/DksA C4-type zinc finger protein</fullName>
    </submittedName>
</protein>
<name>A0ABV7APE3_9GAMM</name>
<dbReference type="PRINTS" id="PR00618">
    <property type="entry name" value="DKSAZNFINGER"/>
</dbReference>
<evidence type="ECO:0000256" key="1">
    <source>
        <dbReference type="ARBA" id="ARBA00022723"/>
    </source>
</evidence>
<dbReference type="RefSeq" id="WP_377812474.1">
    <property type="nucleotide sequence ID" value="NZ_JBHRSJ010000001.1"/>
</dbReference>
<evidence type="ECO:0000256" key="3">
    <source>
        <dbReference type="ARBA" id="ARBA00022833"/>
    </source>
</evidence>
<dbReference type="Gene3D" id="1.20.120.910">
    <property type="entry name" value="DksA, coiled-coil domain"/>
    <property type="match status" value="1"/>
</dbReference>
<dbReference type="Pfam" id="PF01258">
    <property type="entry name" value="zf-dskA_traR"/>
    <property type="match status" value="1"/>
</dbReference>
<dbReference type="InterPro" id="IPR000962">
    <property type="entry name" value="Znf_DskA_TraR"/>
</dbReference>
<organism evidence="6 7">
    <name type="scientific">Azotobacter bryophylli</name>
    <dbReference type="NCBI Taxonomy" id="1986537"/>
    <lineage>
        <taxon>Bacteria</taxon>
        <taxon>Pseudomonadati</taxon>
        <taxon>Pseudomonadota</taxon>
        <taxon>Gammaproteobacteria</taxon>
        <taxon>Pseudomonadales</taxon>
        <taxon>Pseudomonadaceae</taxon>
        <taxon>Azotobacter</taxon>
    </lineage>
</organism>
<evidence type="ECO:0000313" key="6">
    <source>
        <dbReference type="EMBL" id="MFC2970908.1"/>
    </source>
</evidence>